<evidence type="ECO:0000256" key="7">
    <source>
        <dbReference type="ARBA" id="ARBA00023173"/>
    </source>
</evidence>
<keyword evidence="2" id="KW-0813">Transport</keyword>
<dbReference type="PANTHER" id="PTHR43427:SF6">
    <property type="entry name" value="CHLORIDE CHANNEL PROTEIN CLC-E"/>
    <property type="match status" value="1"/>
</dbReference>
<keyword evidence="13" id="KW-1185">Reference proteome</keyword>
<feature type="transmembrane region" description="Helical" evidence="11">
    <location>
        <begin position="44"/>
        <end position="61"/>
    </location>
</feature>
<protein>
    <submittedName>
        <fullName evidence="12">Chloride channel protein</fullName>
    </submittedName>
</protein>
<feature type="region of interest" description="Disordered" evidence="10">
    <location>
        <begin position="1"/>
        <end position="20"/>
    </location>
</feature>
<comment type="subcellular location">
    <subcellularLocation>
        <location evidence="1">Membrane</location>
        <topology evidence="1">Multi-pass membrane protein</topology>
    </subcellularLocation>
</comment>
<dbReference type="CDD" id="cd01034">
    <property type="entry name" value="EriC_like"/>
    <property type="match status" value="1"/>
</dbReference>
<dbReference type="InterPro" id="IPR050368">
    <property type="entry name" value="ClC-type_chloride_channel"/>
</dbReference>
<keyword evidence="3 11" id="KW-0812">Transmembrane</keyword>
<dbReference type="PRINTS" id="PR00762">
    <property type="entry name" value="CLCHANNEL"/>
</dbReference>
<feature type="transmembrane region" description="Helical" evidence="11">
    <location>
        <begin position="133"/>
        <end position="151"/>
    </location>
</feature>
<gene>
    <name evidence="12" type="ORF">MOTC310_31380</name>
</gene>
<keyword evidence="6 11" id="KW-0472">Membrane</keyword>
<evidence type="ECO:0000256" key="3">
    <source>
        <dbReference type="ARBA" id="ARBA00022692"/>
    </source>
</evidence>
<dbReference type="InterPro" id="IPR014743">
    <property type="entry name" value="Cl-channel_core"/>
</dbReference>
<feature type="transmembrane region" description="Helical" evidence="11">
    <location>
        <begin position="354"/>
        <end position="373"/>
    </location>
</feature>
<evidence type="ECO:0000256" key="1">
    <source>
        <dbReference type="ARBA" id="ARBA00004141"/>
    </source>
</evidence>
<feature type="transmembrane region" description="Helical" evidence="11">
    <location>
        <begin position="249"/>
        <end position="271"/>
    </location>
</feature>
<keyword evidence="5" id="KW-0406">Ion transport</keyword>
<feature type="transmembrane region" description="Helical" evidence="11">
    <location>
        <begin position="214"/>
        <end position="237"/>
    </location>
</feature>
<feature type="compositionally biased region" description="Basic and acidic residues" evidence="10">
    <location>
        <begin position="1"/>
        <end position="10"/>
    </location>
</feature>
<keyword evidence="8" id="KW-0868">Chloride</keyword>
<dbReference type="PANTHER" id="PTHR43427">
    <property type="entry name" value="CHLORIDE CHANNEL PROTEIN CLC-E"/>
    <property type="match status" value="1"/>
</dbReference>
<evidence type="ECO:0000256" key="11">
    <source>
        <dbReference type="SAM" id="Phobius"/>
    </source>
</evidence>
<keyword evidence="4 11" id="KW-1133">Transmembrane helix</keyword>
<evidence type="ECO:0000256" key="4">
    <source>
        <dbReference type="ARBA" id="ARBA00022989"/>
    </source>
</evidence>
<evidence type="ECO:0000256" key="8">
    <source>
        <dbReference type="ARBA" id="ARBA00023214"/>
    </source>
</evidence>
<evidence type="ECO:0000256" key="10">
    <source>
        <dbReference type="SAM" id="MobiDB-lite"/>
    </source>
</evidence>
<comment type="caution">
    <text evidence="12">The sequence shown here is derived from an EMBL/GenBank/DDBJ whole genome shotgun (WGS) entry which is preliminary data.</text>
</comment>
<dbReference type="Gene3D" id="1.10.3080.10">
    <property type="entry name" value="Clc chloride channel"/>
    <property type="match status" value="1"/>
</dbReference>
<sequence>MVEKRDDVRETTAAPPPQRSRYRRSIMRLRSASMEAYPLWRGRLLFLVGGVGVGLAAVLMAKGADLAQDGFRRLTAPSPLIALVLTPAGFALAALLARTVFPNSQGSGIPQVIAARHARDNGFRYSLISPRVAFGKVLVLFLGLFCGASAGREGPTVQVGAAIMAAFGRLTPERLPGLLLAGGAAGVAAAFNTPLAGIVFGIEELGRAYEARSSGLIVAGIVAAGLTSLGLLGNYTYFGTTDAALPLAAGWVVPLVAVVGGLAGGLFSRLVILFARGLPGTAGQLIRKRPVVFAAACGLCVALCGLASGGAAYGTGYEEAKAILHGDAAAGWTYAPLKFAATVLSSISGIPGGLFAPSLAVGAGLGGTVHGLLPGMPVGAVVLIGMVAYLTGVLQAPITSFVIVTEMTQNHAMVIPLMVAALLADAASKAVCRGGLYHTLAEIMLERADVPAQPVAKTG</sequence>
<feature type="transmembrane region" description="Helical" evidence="11">
    <location>
        <begin position="380"/>
        <end position="404"/>
    </location>
</feature>
<evidence type="ECO:0000256" key="5">
    <source>
        <dbReference type="ARBA" id="ARBA00023065"/>
    </source>
</evidence>
<organism evidence="12 13">
    <name type="scientific">Methylobacterium oryzae</name>
    <dbReference type="NCBI Taxonomy" id="334852"/>
    <lineage>
        <taxon>Bacteria</taxon>
        <taxon>Pseudomonadati</taxon>
        <taxon>Pseudomonadota</taxon>
        <taxon>Alphaproteobacteria</taxon>
        <taxon>Hyphomicrobiales</taxon>
        <taxon>Methylobacteriaceae</taxon>
        <taxon>Methylobacterium</taxon>
    </lineage>
</organism>
<evidence type="ECO:0000256" key="2">
    <source>
        <dbReference type="ARBA" id="ARBA00022448"/>
    </source>
</evidence>
<evidence type="ECO:0000313" key="13">
    <source>
        <dbReference type="Proteomes" id="UP001355206"/>
    </source>
</evidence>
<keyword evidence="7" id="KW-0869">Chloride channel</keyword>
<feature type="transmembrane region" description="Helical" evidence="11">
    <location>
        <begin position="81"/>
        <end position="101"/>
    </location>
</feature>
<dbReference type="InterPro" id="IPR001807">
    <property type="entry name" value="ClC"/>
</dbReference>
<accession>A0ABU7TZM5</accession>
<feature type="transmembrane region" description="Helical" evidence="11">
    <location>
        <begin position="291"/>
        <end position="313"/>
    </location>
</feature>
<name>A0ABU7TZM5_9HYPH</name>
<evidence type="ECO:0000256" key="6">
    <source>
        <dbReference type="ARBA" id="ARBA00023136"/>
    </source>
</evidence>
<feature type="transmembrane region" description="Helical" evidence="11">
    <location>
        <begin position="178"/>
        <end position="202"/>
    </location>
</feature>
<dbReference type="Proteomes" id="UP001355206">
    <property type="component" value="Unassembled WGS sequence"/>
</dbReference>
<dbReference type="RefSeq" id="WP_331291014.1">
    <property type="nucleotide sequence ID" value="NZ_MLBR01000020.1"/>
</dbReference>
<proteinExistence type="predicted"/>
<dbReference type="EMBL" id="MLCA01000017">
    <property type="protein sequence ID" value="MEE7494674.1"/>
    <property type="molecule type" value="Genomic_DNA"/>
</dbReference>
<dbReference type="SUPFAM" id="SSF81340">
    <property type="entry name" value="Clc chloride channel"/>
    <property type="match status" value="1"/>
</dbReference>
<evidence type="ECO:0000256" key="9">
    <source>
        <dbReference type="ARBA" id="ARBA00023303"/>
    </source>
</evidence>
<evidence type="ECO:0000313" key="12">
    <source>
        <dbReference type="EMBL" id="MEE7494674.1"/>
    </source>
</evidence>
<dbReference type="Pfam" id="PF00654">
    <property type="entry name" value="Voltage_CLC"/>
    <property type="match status" value="1"/>
</dbReference>
<keyword evidence="9" id="KW-0407">Ion channel</keyword>
<reference evidence="12 13" key="1">
    <citation type="journal article" date="2012" name="Genet. Mol. Biol.">
        <title>Analysis of 16S rRNA and mxaF genes revealing insights into Methylobacterium niche-specific plant association.</title>
        <authorList>
            <person name="Dourado M.N."/>
            <person name="Andreote F.D."/>
            <person name="Dini-Andreote F."/>
            <person name="Conti R."/>
            <person name="Araujo J.M."/>
            <person name="Araujo W.L."/>
        </authorList>
    </citation>
    <scope>NUCLEOTIDE SEQUENCE [LARGE SCALE GENOMIC DNA]</scope>
    <source>
        <strain evidence="12 13">TC3-10</strain>
    </source>
</reference>